<dbReference type="Proteomes" id="UP000557217">
    <property type="component" value="Unassembled WGS sequence"/>
</dbReference>
<dbReference type="AlphaFoldDB" id="A0A840PUM3"/>
<evidence type="ECO:0000259" key="5">
    <source>
        <dbReference type="PROSITE" id="PS51192"/>
    </source>
</evidence>
<dbReference type="PANTHER" id="PTHR45766:SF6">
    <property type="entry name" value="SWI_SNF-RELATED MATRIX-ASSOCIATED ACTIN-DEPENDENT REGULATOR OF CHROMATIN SUBFAMILY A-LIKE PROTEIN 1"/>
    <property type="match status" value="1"/>
</dbReference>
<dbReference type="InterPro" id="IPR014001">
    <property type="entry name" value="Helicase_ATP-bd"/>
</dbReference>
<evidence type="ECO:0000259" key="6">
    <source>
        <dbReference type="PROSITE" id="PS51194"/>
    </source>
</evidence>
<dbReference type="InterPro" id="IPR000330">
    <property type="entry name" value="SNF2_N"/>
</dbReference>
<keyword evidence="8" id="KW-1185">Reference proteome</keyword>
<keyword evidence="2" id="KW-0378">Hydrolase</keyword>
<name>A0A840PUM3_URETH</name>
<dbReference type="GO" id="GO:0031297">
    <property type="term" value="P:replication fork processing"/>
    <property type="evidence" value="ECO:0007669"/>
    <property type="project" value="TreeGrafter"/>
</dbReference>
<comment type="caution">
    <text evidence="7">The sequence shown here is derived from an EMBL/GenBank/DDBJ whole genome shotgun (WGS) entry which is preliminary data.</text>
</comment>
<dbReference type="Gene3D" id="3.40.50.300">
    <property type="entry name" value="P-loop containing nucleotide triphosphate hydrolases"/>
    <property type="match status" value="1"/>
</dbReference>
<dbReference type="EMBL" id="JACHGZ010000023">
    <property type="protein sequence ID" value="MBB5149570.1"/>
    <property type="molecule type" value="Genomic_DNA"/>
</dbReference>
<dbReference type="CDD" id="cd10311">
    <property type="entry name" value="PLDc_N_DEXD_c"/>
    <property type="match status" value="1"/>
</dbReference>
<keyword evidence="1" id="KW-0547">Nucleotide-binding</keyword>
<dbReference type="InterPro" id="IPR001650">
    <property type="entry name" value="Helicase_C-like"/>
</dbReference>
<keyword evidence="3 7" id="KW-0347">Helicase</keyword>
<evidence type="ECO:0000313" key="7">
    <source>
        <dbReference type="EMBL" id="MBB5149570.1"/>
    </source>
</evidence>
<dbReference type="CDD" id="cd18793">
    <property type="entry name" value="SF2_C_SNF"/>
    <property type="match status" value="1"/>
</dbReference>
<dbReference type="SUPFAM" id="SSF52540">
    <property type="entry name" value="P-loop containing nucleoside triphosphate hydrolases"/>
    <property type="match status" value="2"/>
</dbReference>
<dbReference type="Pfam" id="PF00176">
    <property type="entry name" value="SNF2-rel_dom"/>
    <property type="match status" value="1"/>
</dbReference>
<evidence type="ECO:0000256" key="1">
    <source>
        <dbReference type="ARBA" id="ARBA00022741"/>
    </source>
</evidence>
<dbReference type="CDD" id="cd18011">
    <property type="entry name" value="DEXDc_RapA"/>
    <property type="match status" value="1"/>
</dbReference>
<dbReference type="PROSITE" id="PS51192">
    <property type="entry name" value="HELICASE_ATP_BIND_1"/>
    <property type="match status" value="1"/>
</dbReference>
<dbReference type="GO" id="GO:0006281">
    <property type="term" value="P:DNA repair"/>
    <property type="evidence" value="ECO:0007669"/>
    <property type="project" value="TreeGrafter"/>
</dbReference>
<sequence length="1081" mass="124925">MYGKMLDNKTHGNVGDELKPYLKKGSKLSIMSSYFTIYAFESLKKELLKVDEVRFLFNSPTFIQDFKIPDPLVMQEKLKREKSLSGTDLEVKFRNELNQAKIARECADWIRSKVDMKSLKLPMAQGNLIHVQNKNDDSIAIQGTSHFTSSGLGYTYSSNYEMNSLIKEPGQAMNYINWFDLIWNNEEQVESVKQEVLSHIEKIYRDNTPEFLYYVTLYNIFKDFLEELSEDDIVKSKTGFKDTVIWNKLYKFQKDGVLGAIDKLEKYNGCIIADSVGLGKTFEALAVIKYYELRNDRVLVLCPKKLRENWLIYTQNDKRNVLAADRFNYDVLNHTDLSRYSGMSGDINLATVNWSNYDLVVIDESHNFRNNEARKDRETRYSRLMNQIIKSGVKTKVLMLSATPVNNKMNDLKNQVAFITEGKDDALESAGIDSIEFTLRRAQQAFNKWLKLDEEERKTDTLLEMLNFDYFKLLDAVTIARSRKHIEKYYNMSEIGKFPERLKPKNVHPDIDAEKEFPEIKEVNKIINRLNLSAYSPLKYVLPEKQAEYSKKYDIQVKGGSVFKQIDRERSLVHLMRVNLLKRMESSIYSFGMTIAALLEKIDELLNKLENIHQFTDQSISITDINIDDDEVEDMLIGSKVKVLIQDIDQIKWRQDLEEDKQKLEKLLVEAAKVKPCRDAKLLELKSIIHHKVTNPINPNNKKIIVFTAFADTASYLYNELSEWMLNEYGLHTALVTGTGGNKTTIGDISKDLNTILTYFSPESKERNKVDEKAIEEIDLLIATDCISEGQNLQDCDYLINYDIHWNPVRIIQRFGRIDRLGSKNDVIQLVNFWPNMDLDEYINLEARVSGRMVLLDISATGEENVIEYDEKKKMNDLEYRAKQLKQLQEEVIDLEDMSSGISITDLTLNDFKMDLVDYMNKHKLDLETAPLGMYAITSKHLTPNGEAKPGVIFCIKQRNAQAKIKETSALYPYYLVYVSNDGDILLGHSKTKQILDLYRKVCMGQNELFTDLILQFHEETHELEDVSDYKSLLDTVVEFILGIVEEKGMESLFSLGDSSLLVDTHTTSEDFELISFLIIK</sequence>
<dbReference type="Gene3D" id="3.40.50.10810">
    <property type="entry name" value="Tandem AAA-ATPase domain"/>
    <property type="match status" value="1"/>
</dbReference>
<gene>
    <name evidence="7" type="ORF">HNR36_001962</name>
</gene>
<dbReference type="GO" id="GO:0004386">
    <property type="term" value="F:helicase activity"/>
    <property type="evidence" value="ECO:0007669"/>
    <property type="project" value="UniProtKB-KW"/>
</dbReference>
<reference evidence="7 8" key="1">
    <citation type="submission" date="2020-08" db="EMBL/GenBank/DDBJ databases">
        <title>Genomic Encyclopedia of Type Strains, Phase IV (KMG-IV): sequencing the most valuable type-strain genomes for metagenomic binning, comparative biology and taxonomic classification.</title>
        <authorList>
            <person name="Goeker M."/>
        </authorList>
    </citation>
    <scope>NUCLEOTIDE SEQUENCE [LARGE SCALE GENOMIC DNA]</scope>
    <source>
        <strain evidence="7 8">DSM 10633</strain>
    </source>
</reference>
<dbReference type="InterPro" id="IPR057342">
    <property type="entry name" value="DEXDc_RapA"/>
</dbReference>
<evidence type="ECO:0000256" key="3">
    <source>
        <dbReference type="ARBA" id="ARBA00022806"/>
    </source>
</evidence>
<feature type="domain" description="Helicase ATP-binding" evidence="5">
    <location>
        <begin position="261"/>
        <end position="422"/>
    </location>
</feature>
<keyword evidence="4" id="KW-0067">ATP-binding</keyword>
<dbReference type="Pfam" id="PF00271">
    <property type="entry name" value="Helicase_C"/>
    <property type="match status" value="1"/>
</dbReference>
<dbReference type="InterPro" id="IPR027417">
    <property type="entry name" value="P-loop_NTPase"/>
</dbReference>
<evidence type="ECO:0000256" key="2">
    <source>
        <dbReference type="ARBA" id="ARBA00022801"/>
    </source>
</evidence>
<dbReference type="GO" id="GO:0016787">
    <property type="term" value="F:hydrolase activity"/>
    <property type="evidence" value="ECO:0007669"/>
    <property type="project" value="UniProtKB-KW"/>
</dbReference>
<dbReference type="GO" id="GO:0005524">
    <property type="term" value="F:ATP binding"/>
    <property type="evidence" value="ECO:0007669"/>
    <property type="project" value="UniProtKB-KW"/>
</dbReference>
<dbReference type="PROSITE" id="PS51194">
    <property type="entry name" value="HELICASE_CTER"/>
    <property type="match status" value="1"/>
</dbReference>
<feature type="domain" description="Helicase C-terminal" evidence="6">
    <location>
        <begin position="692"/>
        <end position="899"/>
    </location>
</feature>
<dbReference type="SMART" id="SM00490">
    <property type="entry name" value="HELICc"/>
    <property type="match status" value="1"/>
</dbReference>
<dbReference type="SMART" id="SM00487">
    <property type="entry name" value="DEXDc"/>
    <property type="match status" value="1"/>
</dbReference>
<dbReference type="InterPro" id="IPR038718">
    <property type="entry name" value="SNF2-like_sf"/>
</dbReference>
<dbReference type="InterPro" id="IPR049730">
    <property type="entry name" value="SNF2/RAD54-like_C"/>
</dbReference>
<protein>
    <submittedName>
        <fullName evidence="7">SNF2 family DNA or RNA helicase</fullName>
    </submittedName>
</protein>
<organism evidence="7 8">
    <name type="scientific">Ureibacillus thermosphaericus</name>
    <dbReference type="NCBI Taxonomy" id="51173"/>
    <lineage>
        <taxon>Bacteria</taxon>
        <taxon>Bacillati</taxon>
        <taxon>Bacillota</taxon>
        <taxon>Bacilli</taxon>
        <taxon>Bacillales</taxon>
        <taxon>Caryophanaceae</taxon>
        <taxon>Ureibacillus</taxon>
    </lineage>
</organism>
<dbReference type="RefSeq" id="WP_168412557.1">
    <property type="nucleotide sequence ID" value="NZ_JAAXPW010000026.1"/>
</dbReference>
<evidence type="ECO:0000313" key="8">
    <source>
        <dbReference type="Proteomes" id="UP000557217"/>
    </source>
</evidence>
<evidence type="ECO:0000256" key="4">
    <source>
        <dbReference type="ARBA" id="ARBA00022840"/>
    </source>
</evidence>
<proteinExistence type="predicted"/>
<dbReference type="PANTHER" id="PTHR45766">
    <property type="entry name" value="DNA ANNEALING HELICASE AND ENDONUCLEASE ZRANB3 FAMILY MEMBER"/>
    <property type="match status" value="1"/>
</dbReference>
<accession>A0A840PUM3</accession>